<dbReference type="EMBL" id="CATOUU010001116">
    <property type="protein sequence ID" value="CAI9972890.1"/>
    <property type="molecule type" value="Genomic_DNA"/>
</dbReference>
<comment type="caution">
    <text evidence="1">The sequence shown here is derived from an EMBL/GenBank/DDBJ whole genome shotgun (WGS) entry which is preliminary data.</text>
</comment>
<proteinExistence type="predicted"/>
<dbReference type="Proteomes" id="UP001642409">
    <property type="component" value="Unassembled WGS sequence"/>
</dbReference>
<reference evidence="2 3" key="2">
    <citation type="submission" date="2024-07" db="EMBL/GenBank/DDBJ databases">
        <authorList>
            <person name="Akdeniz Z."/>
        </authorList>
    </citation>
    <scope>NUCLEOTIDE SEQUENCE [LARGE SCALE GENOMIC DNA]</scope>
</reference>
<dbReference type="EMBL" id="CAXDID020000296">
    <property type="protein sequence ID" value="CAL6072622.1"/>
    <property type="molecule type" value="Genomic_DNA"/>
</dbReference>
<gene>
    <name evidence="2" type="ORF">HINF_LOCUS55713</name>
    <name evidence="1" type="ORF">HINF_LOCUS60535</name>
</gene>
<accession>A0AA86RUN5</accession>
<dbReference type="AlphaFoldDB" id="A0AA86RUN5"/>
<reference evidence="1" key="1">
    <citation type="submission" date="2023-06" db="EMBL/GenBank/DDBJ databases">
        <authorList>
            <person name="Kurt Z."/>
        </authorList>
    </citation>
    <scope>NUCLEOTIDE SEQUENCE</scope>
</reference>
<keyword evidence="3" id="KW-1185">Reference proteome</keyword>
<protein>
    <submittedName>
        <fullName evidence="2">Hypothetical_protein</fullName>
    </submittedName>
</protein>
<sequence length="272" mass="31582">MKYILNPSEPAVDYDYIIVTNEQILERVIQQSTSQIIVTSFELLFLYKSLYKVLPTYPIVALKPNESCATITFKNGHFFVNATQITQDPYIQRSYLQQVSNSFQSPQTISVRSFADYKTVISTAVRIRFDLDNKTNFASSAEPLFVSDVDQTKLRLNVDQTVYRQFFTFFDVDIQRELQFCNSITFEDKAQLRIDLIIGAYGNYEFTGTWKGEENEDIINKMKQIIEGKTIKDERRPDQFRSGFVVDVEPEFNGLIEIRDIEMNDPAKGLWD</sequence>
<name>A0AA86RUN5_9EUKA</name>
<evidence type="ECO:0000313" key="1">
    <source>
        <dbReference type="EMBL" id="CAI9972890.1"/>
    </source>
</evidence>
<evidence type="ECO:0000313" key="2">
    <source>
        <dbReference type="EMBL" id="CAL6072622.1"/>
    </source>
</evidence>
<organism evidence="1">
    <name type="scientific">Hexamita inflata</name>
    <dbReference type="NCBI Taxonomy" id="28002"/>
    <lineage>
        <taxon>Eukaryota</taxon>
        <taxon>Metamonada</taxon>
        <taxon>Diplomonadida</taxon>
        <taxon>Hexamitidae</taxon>
        <taxon>Hexamitinae</taxon>
        <taxon>Hexamita</taxon>
    </lineage>
</organism>
<evidence type="ECO:0000313" key="3">
    <source>
        <dbReference type="Proteomes" id="UP001642409"/>
    </source>
</evidence>